<keyword evidence="11" id="KW-1185">Reference proteome</keyword>
<feature type="transmembrane region" description="Helical" evidence="7">
    <location>
        <begin position="726"/>
        <end position="749"/>
    </location>
</feature>
<evidence type="ECO:0000256" key="1">
    <source>
        <dbReference type="ARBA" id="ARBA00004651"/>
    </source>
</evidence>
<gene>
    <name evidence="10" type="ORF">FC756_08880</name>
</gene>
<keyword evidence="5 7" id="KW-0472">Membrane</keyword>
<dbReference type="InterPro" id="IPR025857">
    <property type="entry name" value="MacB_PCD"/>
</dbReference>
<evidence type="ECO:0000259" key="8">
    <source>
        <dbReference type="Pfam" id="PF02687"/>
    </source>
</evidence>
<feature type="transmembrane region" description="Helical" evidence="7">
    <location>
        <begin position="236"/>
        <end position="258"/>
    </location>
</feature>
<dbReference type="RefSeq" id="WP_107897589.1">
    <property type="nucleotide sequence ID" value="NZ_PYWM01000046.1"/>
</dbReference>
<feature type="domain" description="MacB-like periplasmic core" evidence="9">
    <location>
        <begin position="21"/>
        <end position="216"/>
    </location>
</feature>
<comment type="subcellular location">
    <subcellularLocation>
        <location evidence="1">Cell membrane</location>
        <topology evidence="1">Multi-pass membrane protein</topology>
    </subcellularLocation>
</comment>
<keyword evidence="2" id="KW-1003">Cell membrane</keyword>
<evidence type="ECO:0000256" key="2">
    <source>
        <dbReference type="ARBA" id="ARBA00022475"/>
    </source>
</evidence>
<sequence length="792" mass="89207">MYNLKNIAWKLCKAAKTQVIIAIQIVALAVCLITTMLVYVENAQTEMEDNIRNMYGDVDISAGYNFSSNPESGQWITSESFNTIGNLEEVEQVEPILLQFTSVDQLEGAYTLGVSNGNLTKGFYHLDETPKDNEVVISYSLSEALKKSIEDSVVVNGQPFVIKKVLAPNTYGEDAPILYMDINVLKSISGIPTDVEGLFVMIKTADVDQTATVLNQLFKDIRVDITKEMDWAQANLISLLVFIVMLVISIIFVSGLLLKSTFSLLFSRLQAQFFVLRTMGATTGQLKKIVNTQSTIILLMGVGIGAIGSLLLLKFIVPSFVGMIGLPQTNFSIPVLYFLAILFAIYFLLYMFVFIKVATVAKETPIVMKRKDELKSYRWTKWKTMLTFIVSVISLLIFLQGIVKASTLESIILIFTGSVLMIGLLFFLFPYVVVYMLNKSSSWIHHYLGNKAHYVKMQFMPNLRNYIPVVFILTTLIMIITFNGTFLKSLAHGEELIIKNTYPYEVAITNPYFENISSDDIALLKNNVSIEQIQLESKGSSFITNNFILNYAAKDFGGENRVEITEDAADKYSLKIGDVLDGYFFDENSNEETINLTITGIIPTENKYTHLYVDWNSPLIKDVVAVNKIHLTLAPDTSLDDLQQAIRDWPTLKIVERSVLLEQASEWFYQRWAMFMVVLAVLVLASCTGLVQMIIHIILKRKEQYQIQRLIGLSPKELKQLIWSEVLFIVTIGLVLGVILGMFLTKLIMQMDSGGSIEWDFLFIFSSAIGIAMSILVCCLLYIARFVKRSVI</sequence>
<comment type="caution">
    <text evidence="10">The sequence shown here is derived from an EMBL/GenBank/DDBJ whole genome shotgun (WGS) entry which is preliminary data.</text>
</comment>
<dbReference type="Pfam" id="PF02687">
    <property type="entry name" value="FtsX"/>
    <property type="match status" value="1"/>
</dbReference>
<dbReference type="GO" id="GO:0022857">
    <property type="term" value="F:transmembrane transporter activity"/>
    <property type="evidence" value="ECO:0007669"/>
    <property type="project" value="TreeGrafter"/>
</dbReference>
<dbReference type="InterPro" id="IPR050250">
    <property type="entry name" value="Macrolide_Exporter_MacB"/>
</dbReference>
<dbReference type="GO" id="GO:0005886">
    <property type="term" value="C:plasma membrane"/>
    <property type="evidence" value="ECO:0007669"/>
    <property type="project" value="UniProtKB-SubCell"/>
</dbReference>
<dbReference type="Proteomes" id="UP000308744">
    <property type="component" value="Unassembled WGS sequence"/>
</dbReference>
<feature type="transmembrane region" description="Helical" evidence="7">
    <location>
        <begin position="411"/>
        <end position="437"/>
    </location>
</feature>
<dbReference type="AlphaFoldDB" id="A0A4U2Z6D8"/>
<protein>
    <submittedName>
        <fullName evidence="10">FtsX-like permease family protein</fullName>
    </submittedName>
</protein>
<dbReference type="PANTHER" id="PTHR30572">
    <property type="entry name" value="MEMBRANE COMPONENT OF TRANSPORTER-RELATED"/>
    <property type="match status" value="1"/>
</dbReference>
<evidence type="ECO:0000256" key="7">
    <source>
        <dbReference type="SAM" id="Phobius"/>
    </source>
</evidence>
<feature type="transmembrane region" description="Helical" evidence="7">
    <location>
        <begin position="20"/>
        <end position="40"/>
    </location>
</feature>
<evidence type="ECO:0000256" key="6">
    <source>
        <dbReference type="ARBA" id="ARBA00038076"/>
    </source>
</evidence>
<feature type="transmembrane region" description="Helical" evidence="7">
    <location>
        <begin position="761"/>
        <end position="784"/>
    </location>
</feature>
<evidence type="ECO:0000313" key="11">
    <source>
        <dbReference type="Proteomes" id="UP000308744"/>
    </source>
</evidence>
<accession>A0A4U2Z6D8</accession>
<evidence type="ECO:0000259" key="9">
    <source>
        <dbReference type="Pfam" id="PF12704"/>
    </source>
</evidence>
<feature type="transmembrane region" description="Helical" evidence="7">
    <location>
        <begin position="337"/>
        <end position="361"/>
    </location>
</feature>
<dbReference type="PANTHER" id="PTHR30572:SF4">
    <property type="entry name" value="ABC TRANSPORTER PERMEASE YTRF"/>
    <property type="match status" value="1"/>
</dbReference>
<comment type="similarity">
    <text evidence="6">Belongs to the ABC-4 integral membrane protein family.</text>
</comment>
<evidence type="ECO:0000256" key="4">
    <source>
        <dbReference type="ARBA" id="ARBA00022989"/>
    </source>
</evidence>
<evidence type="ECO:0000313" key="10">
    <source>
        <dbReference type="EMBL" id="TKI69778.1"/>
    </source>
</evidence>
<evidence type="ECO:0000256" key="5">
    <source>
        <dbReference type="ARBA" id="ARBA00023136"/>
    </source>
</evidence>
<feature type="domain" description="ABC3 transporter permease C-terminal" evidence="8">
    <location>
        <begin position="677"/>
        <end position="790"/>
    </location>
</feature>
<name>A0A4U2Z6D8_9BACI</name>
<feature type="transmembrane region" description="Helical" evidence="7">
    <location>
        <begin position="672"/>
        <end position="699"/>
    </location>
</feature>
<reference evidence="10 11" key="1">
    <citation type="submission" date="2019-04" db="EMBL/GenBank/DDBJ databases">
        <title>Lysinibacillus genome sequencing.</title>
        <authorList>
            <person name="Dunlap C."/>
        </authorList>
    </citation>
    <scope>NUCLEOTIDE SEQUENCE [LARGE SCALE GENOMIC DNA]</scope>
    <source>
        <strain evidence="10 11">CCTCC AB 2010389</strain>
    </source>
</reference>
<keyword evidence="4 7" id="KW-1133">Transmembrane helix</keyword>
<feature type="transmembrane region" description="Helical" evidence="7">
    <location>
        <begin position="466"/>
        <end position="487"/>
    </location>
</feature>
<dbReference type="InterPro" id="IPR003838">
    <property type="entry name" value="ABC3_permease_C"/>
</dbReference>
<dbReference type="Pfam" id="PF12704">
    <property type="entry name" value="MacB_PCD"/>
    <property type="match status" value="1"/>
</dbReference>
<feature type="transmembrane region" description="Helical" evidence="7">
    <location>
        <begin position="382"/>
        <end position="399"/>
    </location>
</feature>
<dbReference type="EMBL" id="SZPU01000023">
    <property type="protein sequence ID" value="TKI69778.1"/>
    <property type="molecule type" value="Genomic_DNA"/>
</dbReference>
<organism evidence="10 11">
    <name type="scientific">Lysinibacillus mangiferihumi</name>
    <dbReference type="NCBI Taxonomy" id="1130819"/>
    <lineage>
        <taxon>Bacteria</taxon>
        <taxon>Bacillati</taxon>
        <taxon>Bacillota</taxon>
        <taxon>Bacilli</taxon>
        <taxon>Bacillales</taxon>
        <taxon>Bacillaceae</taxon>
        <taxon>Lysinibacillus</taxon>
    </lineage>
</organism>
<feature type="transmembrane region" description="Helical" evidence="7">
    <location>
        <begin position="296"/>
        <end position="317"/>
    </location>
</feature>
<evidence type="ECO:0000256" key="3">
    <source>
        <dbReference type="ARBA" id="ARBA00022692"/>
    </source>
</evidence>
<keyword evidence="3 7" id="KW-0812">Transmembrane</keyword>
<proteinExistence type="inferred from homology"/>